<dbReference type="Pfam" id="PF02518">
    <property type="entry name" value="HATPase_c"/>
    <property type="match status" value="2"/>
</dbReference>
<protein>
    <recommendedName>
        <fullName evidence="2">histidine kinase</fullName>
        <ecNumber evidence="2">2.7.13.3</ecNumber>
    </recommendedName>
</protein>
<feature type="transmembrane region" description="Helical" evidence="10">
    <location>
        <begin position="273"/>
        <end position="291"/>
    </location>
</feature>
<dbReference type="InterPro" id="IPR008979">
    <property type="entry name" value="Galactose-bd-like_sf"/>
</dbReference>
<dbReference type="SUPFAM" id="SSF47384">
    <property type="entry name" value="Homodimeric domain of signal transducing histidine kinase"/>
    <property type="match status" value="1"/>
</dbReference>
<dbReference type="InterPro" id="IPR003594">
    <property type="entry name" value="HATPase_dom"/>
</dbReference>
<gene>
    <name evidence="13" type="ORF">AZF04_08625</name>
</gene>
<evidence type="ECO:0000256" key="5">
    <source>
        <dbReference type="ARBA" id="ARBA00022741"/>
    </source>
</evidence>
<evidence type="ECO:0000256" key="7">
    <source>
        <dbReference type="ARBA" id="ARBA00022840"/>
    </source>
</evidence>
<feature type="transmembrane region" description="Helical" evidence="10">
    <location>
        <begin position="7"/>
        <end position="26"/>
    </location>
</feature>
<dbReference type="CDD" id="cd00075">
    <property type="entry name" value="HATPase"/>
    <property type="match status" value="1"/>
</dbReference>
<feature type="transmembrane region" description="Helical" evidence="10">
    <location>
        <begin position="354"/>
        <end position="372"/>
    </location>
</feature>
<evidence type="ECO:0000256" key="6">
    <source>
        <dbReference type="ARBA" id="ARBA00022777"/>
    </source>
</evidence>
<dbReference type="SMART" id="SM00448">
    <property type="entry name" value="REC"/>
    <property type="match status" value="1"/>
</dbReference>
<dbReference type="SUPFAM" id="SSF49785">
    <property type="entry name" value="Galactose-binding domain-like"/>
    <property type="match status" value="1"/>
</dbReference>
<evidence type="ECO:0000256" key="3">
    <source>
        <dbReference type="ARBA" id="ARBA00022553"/>
    </source>
</evidence>
<dbReference type="PROSITE" id="PS50110">
    <property type="entry name" value="RESPONSE_REGULATORY"/>
    <property type="match status" value="1"/>
</dbReference>
<proteinExistence type="predicted"/>
<accession>A0A161PJS6</accession>
<feature type="modified residue" description="4-aspartylphosphate" evidence="9">
    <location>
        <position position="728"/>
    </location>
</feature>
<evidence type="ECO:0000256" key="2">
    <source>
        <dbReference type="ARBA" id="ARBA00012438"/>
    </source>
</evidence>
<dbReference type="InterPro" id="IPR001789">
    <property type="entry name" value="Sig_transdc_resp-reg_receiver"/>
</dbReference>
<dbReference type="Pfam" id="PF00072">
    <property type="entry name" value="Response_reg"/>
    <property type="match status" value="1"/>
</dbReference>
<keyword evidence="6" id="KW-0418">Kinase</keyword>
<keyword evidence="10" id="KW-0812">Transmembrane</keyword>
<sequence>MKRSSKYFVIFTFISVVLIIGLRIFWYDYHSNSVEQVEVKNGVADLTQIHLTGKYLNLTGDWSFYPNELVDPNQNHTTEETITVPSNWNGLIDSTNSINQGTYQLQIELPESFNQHLALRFYSIFSAAEVFVNGESIYKHNELHHGLNDRGFIRGPFHVHIPAEKESIELLIHVTNQQFPIRGGLANNVYLGSQEVIEEQTTFAYAMQLIVSITFLLHAIYSLVIYFILKDIRKKNFLLFAMMLLLFGASIILDDEVILQLPISIADANRLLLLLLIATLFVMVKLCSSIFQVSFKKWNHPNLLFYPLLIASIFIPIEYIHYWTMLQFLIFLLTIIFMLFLSIKAIFKGNYNGYFIFLFICSYLSNFIWGALLKSNVIQMPFYPLDYLLSMIFIMILFFKQHADTVEENKKQTEIILENEKKKDQFLASTAHELRNPLHAVIVVLEKVLADEKKPLSSKTRSELTLALDVSHHMKYTLNDLQDMSRLKDHNISLDIKPTYLYSLSNNIVEVLQLYAQGKAIKILNQIPRDFPAVNADPQRLFQVLFNLVENALKYTREGTIFIKAIQRDNKAIITIEDTGIGIPAKDLERISHPYTRGSNISDYDDHGGVGLGLSISQEFIALHKGTFSIESQVNKGTKITFSLTISEKQNQNIDSSSYSLPNHFIESIPFTHSDTSKEKIIVVDDNPINLQTIRIALSEQYDVTTFDNPENVLKLKNLYDYSLIITDIMMPQMSGYTLTKKIREHFTVTDLPILLLTALNHPSDIATGFQSGANDYLCKPVERHELTARVSTLIQLQHAIKDKVAKESAWLQAQIKPHFLYNTLNSIASLGHSNQDAMVELLFEFGNYLNRSFDSNNTKQLVPLEHEIELVNSYLSIQSIRFPAQFEVHWHMKTSRTAFIPPLVLQTLVENALHHGVLKNRQQDGRIDIKLEEIKKQLRLSIQDNGVGIDLLKVYKILASENPKEVGIYNAHKRLKRFNKAGLEISTAKPNGTLISFILPTSSEDTGN</sequence>
<dbReference type="SMART" id="SM00387">
    <property type="entry name" value="HATPase_c"/>
    <property type="match status" value="2"/>
</dbReference>
<dbReference type="EC" id="2.7.13.3" evidence="2"/>
<keyword evidence="7" id="KW-0067">ATP-binding</keyword>
<feature type="domain" description="Response regulatory" evidence="12">
    <location>
        <begin position="680"/>
        <end position="795"/>
    </location>
</feature>
<keyword evidence="4" id="KW-0808">Transferase</keyword>
<keyword evidence="3 9" id="KW-0597">Phosphoprotein</keyword>
<dbReference type="STRING" id="519424.AZF04_08625"/>
<evidence type="ECO:0000259" key="11">
    <source>
        <dbReference type="PROSITE" id="PS50109"/>
    </source>
</evidence>
<reference evidence="13" key="1">
    <citation type="submission" date="2016-02" db="EMBL/GenBank/DDBJ databases">
        <title>Genome sequence of Bacillus trypoxylicola KCTC 13244(T).</title>
        <authorList>
            <person name="Jeong H."/>
            <person name="Park S.-H."/>
            <person name="Choi S.-K."/>
        </authorList>
    </citation>
    <scope>NUCLEOTIDE SEQUENCE [LARGE SCALE GENOMIC DNA]</scope>
    <source>
        <strain evidence="13">KCTC 13244</strain>
    </source>
</reference>
<dbReference type="PANTHER" id="PTHR43547">
    <property type="entry name" value="TWO-COMPONENT HISTIDINE KINASE"/>
    <property type="match status" value="1"/>
</dbReference>
<dbReference type="InterPro" id="IPR036097">
    <property type="entry name" value="HisK_dim/P_sf"/>
</dbReference>
<dbReference type="CDD" id="cd17574">
    <property type="entry name" value="REC_OmpR"/>
    <property type="match status" value="1"/>
</dbReference>
<dbReference type="SUPFAM" id="SSF55874">
    <property type="entry name" value="ATPase domain of HSP90 chaperone/DNA topoisomerase II/histidine kinase"/>
    <property type="match status" value="2"/>
</dbReference>
<keyword evidence="10" id="KW-1133">Transmembrane helix</keyword>
<keyword evidence="8" id="KW-0902">Two-component regulatory system</keyword>
<comment type="caution">
    <text evidence="13">The sequence shown here is derived from an EMBL/GenBank/DDBJ whole genome shotgun (WGS) entry which is preliminary data.</text>
</comment>
<dbReference type="AlphaFoldDB" id="A0A161PJS6"/>
<dbReference type="PANTHER" id="PTHR43547:SF2">
    <property type="entry name" value="HYBRID SIGNAL TRANSDUCTION HISTIDINE KINASE C"/>
    <property type="match status" value="1"/>
</dbReference>
<comment type="catalytic activity">
    <reaction evidence="1">
        <text>ATP + protein L-histidine = ADP + protein N-phospho-L-histidine.</text>
        <dbReference type="EC" id="2.7.13.3"/>
    </reaction>
</comment>
<evidence type="ECO:0000313" key="14">
    <source>
        <dbReference type="Proteomes" id="UP000075806"/>
    </source>
</evidence>
<evidence type="ECO:0000256" key="9">
    <source>
        <dbReference type="PROSITE-ProRule" id="PRU00169"/>
    </source>
</evidence>
<dbReference type="GO" id="GO:0016020">
    <property type="term" value="C:membrane"/>
    <property type="evidence" value="ECO:0007669"/>
    <property type="project" value="InterPro"/>
</dbReference>
<name>A0A161PJS6_9BACI</name>
<feature type="domain" description="Histidine kinase" evidence="11">
    <location>
        <begin position="429"/>
        <end position="648"/>
    </location>
</feature>
<keyword evidence="14" id="KW-1185">Reference proteome</keyword>
<dbReference type="InterPro" id="IPR036890">
    <property type="entry name" value="HATPase_C_sf"/>
</dbReference>
<evidence type="ECO:0000256" key="8">
    <source>
        <dbReference type="ARBA" id="ARBA00023012"/>
    </source>
</evidence>
<dbReference type="Proteomes" id="UP000075806">
    <property type="component" value="Unassembled WGS sequence"/>
</dbReference>
<keyword evidence="5" id="KW-0547">Nucleotide-binding</keyword>
<feature type="transmembrane region" description="Helical" evidence="10">
    <location>
        <begin position="303"/>
        <end position="322"/>
    </location>
</feature>
<dbReference type="InterPro" id="IPR010559">
    <property type="entry name" value="Sig_transdc_His_kin_internal"/>
</dbReference>
<evidence type="ECO:0000256" key="1">
    <source>
        <dbReference type="ARBA" id="ARBA00000085"/>
    </source>
</evidence>
<dbReference type="InterPro" id="IPR003661">
    <property type="entry name" value="HisK_dim/P_dom"/>
</dbReference>
<dbReference type="Gene3D" id="3.40.50.2300">
    <property type="match status" value="1"/>
</dbReference>
<dbReference type="RefSeq" id="WP_061949367.1">
    <property type="nucleotide sequence ID" value="NZ_LTAO01000023.1"/>
</dbReference>
<dbReference type="Pfam" id="PF00512">
    <property type="entry name" value="HisKA"/>
    <property type="match status" value="1"/>
</dbReference>
<organism evidence="13 14">
    <name type="scientific">Alkalihalobacillus trypoxylicola</name>
    <dbReference type="NCBI Taxonomy" id="519424"/>
    <lineage>
        <taxon>Bacteria</taxon>
        <taxon>Bacillati</taxon>
        <taxon>Bacillota</taxon>
        <taxon>Bacilli</taxon>
        <taxon>Bacillales</taxon>
        <taxon>Bacillaceae</taxon>
        <taxon>Alkalihalobacillus</taxon>
    </lineage>
</organism>
<evidence type="ECO:0000259" key="12">
    <source>
        <dbReference type="PROSITE" id="PS50110"/>
    </source>
</evidence>
<dbReference type="SUPFAM" id="SSF52172">
    <property type="entry name" value="CheY-like"/>
    <property type="match status" value="1"/>
</dbReference>
<dbReference type="Gene3D" id="2.60.120.260">
    <property type="entry name" value="Galactose-binding domain-like"/>
    <property type="match status" value="1"/>
</dbReference>
<dbReference type="Pfam" id="PF06580">
    <property type="entry name" value="His_kinase"/>
    <property type="match status" value="1"/>
</dbReference>
<dbReference type="Gene3D" id="1.10.287.130">
    <property type="match status" value="1"/>
</dbReference>
<dbReference type="InterPro" id="IPR004358">
    <property type="entry name" value="Sig_transdc_His_kin-like_C"/>
</dbReference>
<dbReference type="Gene3D" id="3.30.565.10">
    <property type="entry name" value="Histidine kinase-like ATPase, C-terminal domain"/>
    <property type="match status" value="2"/>
</dbReference>
<feature type="transmembrane region" description="Helical" evidence="10">
    <location>
        <begin position="328"/>
        <end position="347"/>
    </location>
</feature>
<dbReference type="InterPro" id="IPR005467">
    <property type="entry name" value="His_kinase_dom"/>
</dbReference>
<dbReference type="CDD" id="cd00082">
    <property type="entry name" value="HisKA"/>
    <property type="match status" value="1"/>
</dbReference>
<dbReference type="OrthoDB" id="9809348at2"/>
<keyword evidence="10" id="KW-0472">Membrane</keyword>
<evidence type="ECO:0000313" key="13">
    <source>
        <dbReference type="EMBL" id="KYG29571.1"/>
    </source>
</evidence>
<evidence type="ECO:0000256" key="10">
    <source>
        <dbReference type="SAM" id="Phobius"/>
    </source>
</evidence>
<dbReference type="GO" id="GO:0005524">
    <property type="term" value="F:ATP binding"/>
    <property type="evidence" value="ECO:0007669"/>
    <property type="project" value="UniProtKB-KW"/>
</dbReference>
<dbReference type="InterPro" id="IPR011006">
    <property type="entry name" value="CheY-like_superfamily"/>
</dbReference>
<feature type="transmembrane region" description="Helical" evidence="10">
    <location>
        <begin position="203"/>
        <end position="229"/>
    </location>
</feature>
<dbReference type="SMART" id="SM00388">
    <property type="entry name" value="HisKA"/>
    <property type="match status" value="1"/>
</dbReference>
<feature type="transmembrane region" description="Helical" evidence="10">
    <location>
        <begin position="236"/>
        <end position="253"/>
    </location>
</feature>
<dbReference type="EMBL" id="LTAO01000023">
    <property type="protein sequence ID" value="KYG29571.1"/>
    <property type="molecule type" value="Genomic_DNA"/>
</dbReference>
<dbReference type="GO" id="GO:0000155">
    <property type="term" value="F:phosphorelay sensor kinase activity"/>
    <property type="evidence" value="ECO:0007669"/>
    <property type="project" value="InterPro"/>
</dbReference>
<evidence type="ECO:0000256" key="4">
    <source>
        <dbReference type="ARBA" id="ARBA00022679"/>
    </source>
</evidence>
<dbReference type="PROSITE" id="PS50109">
    <property type="entry name" value="HIS_KIN"/>
    <property type="match status" value="1"/>
</dbReference>
<dbReference type="PRINTS" id="PR00344">
    <property type="entry name" value="BCTRLSENSOR"/>
</dbReference>